<dbReference type="AlphaFoldDB" id="A0A5C7H0L1"/>
<dbReference type="OrthoDB" id="613853at2759"/>
<dbReference type="Pfam" id="PF00646">
    <property type="entry name" value="F-box"/>
    <property type="match status" value="1"/>
</dbReference>
<dbReference type="Pfam" id="PF08387">
    <property type="entry name" value="FBD"/>
    <property type="match status" value="1"/>
</dbReference>
<dbReference type="SMART" id="SM00256">
    <property type="entry name" value="FBOX"/>
    <property type="match status" value="1"/>
</dbReference>
<dbReference type="EMBL" id="VAHF01000011">
    <property type="protein sequence ID" value="TXG50361.1"/>
    <property type="molecule type" value="Genomic_DNA"/>
</dbReference>
<dbReference type="InterPro" id="IPR055357">
    <property type="entry name" value="LRR_At1g61320_AtMIF1"/>
</dbReference>
<reference evidence="4" key="1">
    <citation type="journal article" date="2019" name="Gigascience">
        <title>De novo genome assembly of the endangered Acer yangbiense, a plant species with extremely small populations endemic to Yunnan Province, China.</title>
        <authorList>
            <person name="Yang J."/>
            <person name="Wariss H.M."/>
            <person name="Tao L."/>
            <person name="Zhang R."/>
            <person name="Yun Q."/>
            <person name="Hollingsworth P."/>
            <person name="Dao Z."/>
            <person name="Luo G."/>
            <person name="Guo H."/>
            <person name="Ma Y."/>
            <person name="Sun W."/>
        </authorList>
    </citation>
    <scope>NUCLEOTIDE SEQUENCE [LARGE SCALE GENOMIC DNA]</scope>
    <source>
        <strain evidence="4">cv. Malutang</strain>
    </source>
</reference>
<dbReference type="SUPFAM" id="SSF81383">
    <property type="entry name" value="F-box domain"/>
    <property type="match status" value="1"/>
</dbReference>
<dbReference type="Proteomes" id="UP000323000">
    <property type="component" value="Chromosome 11"/>
</dbReference>
<comment type="caution">
    <text evidence="3">The sequence shown here is derived from an EMBL/GenBank/DDBJ whole genome shotgun (WGS) entry which is preliminary data.</text>
</comment>
<name>A0A5C7H0L1_9ROSI</name>
<gene>
    <name evidence="3" type="ORF">EZV62_022885</name>
</gene>
<dbReference type="PANTHER" id="PTHR34145">
    <property type="entry name" value="OS02G0105600 PROTEIN"/>
    <property type="match status" value="1"/>
</dbReference>
<dbReference type="InterPro" id="IPR053772">
    <property type="entry name" value="At1g61320/At1g61330-like"/>
</dbReference>
<dbReference type="CDD" id="cd22160">
    <property type="entry name" value="F-box_AtFBL13-like"/>
    <property type="match status" value="1"/>
</dbReference>
<feature type="region of interest" description="Disordered" evidence="1">
    <location>
        <begin position="37"/>
        <end position="63"/>
    </location>
</feature>
<feature type="domain" description="F-box" evidence="2">
    <location>
        <begin position="94"/>
        <end position="130"/>
    </location>
</feature>
<evidence type="ECO:0000313" key="4">
    <source>
        <dbReference type="Proteomes" id="UP000323000"/>
    </source>
</evidence>
<evidence type="ECO:0000256" key="1">
    <source>
        <dbReference type="SAM" id="MobiDB-lite"/>
    </source>
</evidence>
<dbReference type="Gene3D" id="3.80.10.10">
    <property type="entry name" value="Ribonuclease Inhibitor"/>
    <property type="match status" value="1"/>
</dbReference>
<dbReference type="PROSITE" id="PS50181">
    <property type="entry name" value="FBOX"/>
    <property type="match status" value="1"/>
</dbReference>
<dbReference type="InterPro" id="IPR006566">
    <property type="entry name" value="FBD"/>
</dbReference>
<evidence type="ECO:0000259" key="2">
    <source>
        <dbReference type="PROSITE" id="PS50181"/>
    </source>
</evidence>
<dbReference type="Gene3D" id="1.20.1280.50">
    <property type="match status" value="1"/>
</dbReference>
<evidence type="ECO:0000313" key="3">
    <source>
        <dbReference type="EMBL" id="TXG50361.1"/>
    </source>
</evidence>
<dbReference type="Pfam" id="PF23622">
    <property type="entry name" value="LRR_At1g61320_AtMIF1"/>
    <property type="match status" value="1"/>
</dbReference>
<dbReference type="InterPro" id="IPR036047">
    <property type="entry name" value="F-box-like_dom_sf"/>
</dbReference>
<dbReference type="InterPro" id="IPR032675">
    <property type="entry name" value="LRR_dom_sf"/>
</dbReference>
<dbReference type="PANTHER" id="PTHR34145:SF68">
    <property type="entry name" value="FBD DOMAIN-CONTAINING PROTEIN"/>
    <property type="match status" value="1"/>
</dbReference>
<sequence length="475" mass="54281">MKMMVNIIKLSSFSIAKMSLGAAGPSPAATKNLQVNEPLLPQSPGSQKSEKPKNSSKPVSFLMEPTGGSESYYKNKLKMDFNLKKLEQPVTVPEYCVSRLPDDIIVNIFSRLSLREAARTSIVSSRWRYLWTFTANLVFVAPKTLLIMKKLKVRKVKEKVSRYVRWVNKVLELHRGPCINEFKIQFDLGDDENSNITNWIYTAFAKGIQKLELNFHPLMGIGSMEYIFPLECYNNLKTLSSIKSSRSLVLDSVQVTREIVEFFIYNCPHLERLRVVSSRCLLSLRIVGSSIQLKYLDIYYCKAIKEIEISAPNLLSFKYSGPQIKLHVENVPLLLDVSIGGTRGVALRNLIDQIICFLPQLETLGLHYLDLTELISDDHGRNYRRRTINQFPGFSHQHLKVVEFIGFVGCPVDLELAFYLLENVTMLEKMIVNTTSPFLMETYSEFYNDEKKQVNGKRAKQLKEKVPQGVELVIC</sequence>
<keyword evidence="4" id="KW-1185">Reference proteome</keyword>
<dbReference type="InterPro" id="IPR001810">
    <property type="entry name" value="F-box_dom"/>
</dbReference>
<dbReference type="SUPFAM" id="SSF52047">
    <property type="entry name" value="RNI-like"/>
    <property type="match status" value="1"/>
</dbReference>
<accession>A0A5C7H0L1</accession>
<dbReference type="InterPro" id="IPR053781">
    <property type="entry name" value="F-box_AtFBL13-like"/>
</dbReference>
<protein>
    <recommendedName>
        <fullName evidence="2">F-box domain-containing protein</fullName>
    </recommendedName>
</protein>
<proteinExistence type="predicted"/>
<organism evidence="3 4">
    <name type="scientific">Acer yangbiense</name>
    <dbReference type="NCBI Taxonomy" id="1000413"/>
    <lineage>
        <taxon>Eukaryota</taxon>
        <taxon>Viridiplantae</taxon>
        <taxon>Streptophyta</taxon>
        <taxon>Embryophyta</taxon>
        <taxon>Tracheophyta</taxon>
        <taxon>Spermatophyta</taxon>
        <taxon>Magnoliopsida</taxon>
        <taxon>eudicotyledons</taxon>
        <taxon>Gunneridae</taxon>
        <taxon>Pentapetalae</taxon>
        <taxon>rosids</taxon>
        <taxon>malvids</taxon>
        <taxon>Sapindales</taxon>
        <taxon>Sapindaceae</taxon>
        <taxon>Hippocastanoideae</taxon>
        <taxon>Acereae</taxon>
        <taxon>Acer</taxon>
    </lineage>
</organism>